<dbReference type="Pfam" id="PF01734">
    <property type="entry name" value="Patatin"/>
    <property type="match status" value="1"/>
</dbReference>
<reference evidence="6 7" key="1">
    <citation type="submission" date="2019-06" db="EMBL/GenBank/DDBJ databases">
        <title>A chromosomal-level reference genome of Carpinus fangiana (Coryloideae, Betulaceae).</title>
        <authorList>
            <person name="Yang X."/>
            <person name="Wang Z."/>
            <person name="Zhang L."/>
            <person name="Hao G."/>
            <person name="Liu J."/>
            <person name="Yang Y."/>
        </authorList>
    </citation>
    <scope>NUCLEOTIDE SEQUENCE [LARGE SCALE GENOMIC DNA]</scope>
    <source>
        <strain evidence="6">Cfa_2016G</strain>
        <tissue evidence="6">Leaf</tissue>
    </source>
</reference>
<comment type="function">
    <text evidence="3">Lipolytic acyl hydrolase (LAH).</text>
</comment>
<dbReference type="PANTHER" id="PTHR24185:SF4">
    <property type="entry name" value="SERINE HYDROLASE, PUTATIVE (AFU_ORTHOLOGUE AFUA_2G07870)-RELATED"/>
    <property type="match status" value="1"/>
</dbReference>
<feature type="region of interest" description="Disordered" evidence="4">
    <location>
        <begin position="312"/>
        <end position="397"/>
    </location>
</feature>
<evidence type="ECO:0000313" key="7">
    <source>
        <dbReference type="Proteomes" id="UP000327013"/>
    </source>
</evidence>
<gene>
    <name evidence="6" type="ORF">FH972_023221</name>
</gene>
<comment type="domain">
    <text evidence="3">The nitrogen atoms of the two glycine residues in the GGXR motif define the oxyanion hole, and stabilize the oxyanion that forms during the nucleophilic attack by the catalytic serine during substrate cleavage.</text>
</comment>
<keyword evidence="3" id="KW-0442">Lipid degradation</keyword>
<proteinExistence type="inferred from homology"/>
<comment type="similarity">
    <text evidence="3">Belongs to the patatin family.</text>
</comment>
<dbReference type="GO" id="GO:0016020">
    <property type="term" value="C:membrane"/>
    <property type="evidence" value="ECO:0007669"/>
    <property type="project" value="TreeGrafter"/>
</dbReference>
<dbReference type="PROSITE" id="PS51635">
    <property type="entry name" value="PNPLA"/>
    <property type="match status" value="1"/>
</dbReference>
<organism evidence="6 7">
    <name type="scientific">Carpinus fangiana</name>
    <dbReference type="NCBI Taxonomy" id="176857"/>
    <lineage>
        <taxon>Eukaryota</taxon>
        <taxon>Viridiplantae</taxon>
        <taxon>Streptophyta</taxon>
        <taxon>Embryophyta</taxon>
        <taxon>Tracheophyta</taxon>
        <taxon>Spermatophyta</taxon>
        <taxon>Magnoliopsida</taxon>
        <taxon>eudicotyledons</taxon>
        <taxon>Gunneridae</taxon>
        <taxon>Pentapetalae</taxon>
        <taxon>rosids</taxon>
        <taxon>fabids</taxon>
        <taxon>Fagales</taxon>
        <taxon>Betulaceae</taxon>
        <taxon>Carpinus</taxon>
    </lineage>
</organism>
<comment type="caution">
    <text evidence="2">Lacks conserved residue(s) required for the propagation of feature annotation.</text>
</comment>
<dbReference type="GO" id="GO:0019369">
    <property type="term" value="P:arachidonate metabolic process"/>
    <property type="evidence" value="ECO:0007669"/>
    <property type="project" value="TreeGrafter"/>
</dbReference>
<dbReference type="GO" id="GO:0016042">
    <property type="term" value="P:lipid catabolic process"/>
    <property type="evidence" value="ECO:0007669"/>
    <property type="project" value="UniProtKB-KW"/>
</dbReference>
<dbReference type="AlphaFoldDB" id="A0A5N6KWT9"/>
<dbReference type="EMBL" id="VIBQ01000013">
    <property type="protein sequence ID" value="KAB8346175.1"/>
    <property type="molecule type" value="Genomic_DNA"/>
</dbReference>
<keyword evidence="3" id="KW-0378">Hydrolase</keyword>
<dbReference type="InterPro" id="IPR016035">
    <property type="entry name" value="Acyl_Trfase/lysoPLipase"/>
</dbReference>
<evidence type="ECO:0000256" key="4">
    <source>
        <dbReference type="SAM" id="MobiDB-lite"/>
    </source>
</evidence>
<dbReference type="Proteomes" id="UP000327013">
    <property type="component" value="Unassembled WGS sequence"/>
</dbReference>
<feature type="region of interest" description="Disordered" evidence="4">
    <location>
        <begin position="153"/>
        <end position="198"/>
    </location>
</feature>
<feature type="domain" description="PNPLA" evidence="5">
    <location>
        <begin position="23"/>
        <end position="293"/>
    </location>
</feature>
<feature type="compositionally biased region" description="Polar residues" evidence="4">
    <location>
        <begin position="159"/>
        <end position="183"/>
    </location>
</feature>
<dbReference type="Gene3D" id="3.40.1090.10">
    <property type="entry name" value="Cytosolic phospholipase A2 catalytic domain"/>
    <property type="match status" value="1"/>
</dbReference>
<keyword evidence="7" id="KW-1185">Reference proteome</keyword>
<evidence type="ECO:0000256" key="3">
    <source>
        <dbReference type="RuleBase" id="RU361262"/>
    </source>
</evidence>
<comment type="caution">
    <text evidence="6">The sequence shown here is derived from an EMBL/GenBank/DDBJ whole genome shotgun (WGS) entry which is preliminary data.</text>
</comment>
<accession>A0A5N6KWT9</accession>
<sequence length="397" mass="42896">MNGPASGIPRRADTTIGPPLRILSLDGGGVRGYSMFILLQELMHRTYVEIHGTAPKKHEIPKPCDHFDLIVGTGTGGLIAIMLGRLRMDLDTCKDVYVRMTKKVFETDKTIAGIPYRSTLFKASKLEEAIRDCVREHTVFDDEGNDTLATAQDLRSPMAPSTPNSVYAPQRSISSASGVSRNSGPRPDSEYLRRSIGGPGRFGNPNALLYDVREERTKTAVTAVLRGTPKHAPATFLRSYDSRKESAPEGECAIWQAGRATCAIGLAFKPIQIRQSVFTDDGNGRFNPSPQVLDEAIQNEWPGREIGVFVSVGTGKRPNNTDHLQSKWSAPGGSPGQQPPPVPPRQSSGGPRPPPGAMNMAGMRQSLPPAGAPLPYPDTDGPPPAVNMARKPDFGLR</sequence>
<feature type="short sequence motif" description="GXGXXG" evidence="2">
    <location>
        <begin position="27"/>
        <end position="32"/>
    </location>
</feature>
<dbReference type="PANTHER" id="PTHR24185">
    <property type="entry name" value="CALCIUM-INDEPENDENT PHOSPHOLIPASE A2-GAMMA"/>
    <property type="match status" value="1"/>
</dbReference>
<dbReference type="OrthoDB" id="630895at2759"/>
<evidence type="ECO:0000259" key="5">
    <source>
        <dbReference type="PROSITE" id="PS51635"/>
    </source>
</evidence>
<evidence type="ECO:0000313" key="6">
    <source>
        <dbReference type="EMBL" id="KAB8346175.1"/>
    </source>
</evidence>
<dbReference type="SUPFAM" id="SSF52151">
    <property type="entry name" value="FabD/lysophospholipase-like"/>
    <property type="match status" value="1"/>
</dbReference>
<dbReference type="GO" id="GO:0047499">
    <property type="term" value="F:calcium-independent phospholipase A2 activity"/>
    <property type="evidence" value="ECO:0007669"/>
    <property type="project" value="TreeGrafter"/>
</dbReference>
<keyword evidence="1 3" id="KW-0443">Lipid metabolism</keyword>
<feature type="compositionally biased region" description="Pro residues" evidence="4">
    <location>
        <begin position="370"/>
        <end position="385"/>
    </location>
</feature>
<dbReference type="EC" id="3.1.1.-" evidence="3"/>
<dbReference type="InterPro" id="IPR002641">
    <property type="entry name" value="PNPLA_dom"/>
</dbReference>
<evidence type="ECO:0000256" key="2">
    <source>
        <dbReference type="PROSITE-ProRule" id="PRU01161"/>
    </source>
</evidence>
<protein>
    <recommendedName>
        <fullName evidence="3">Patatin</fullName>
        <ecNumber evidence="3">3.1.1.-</ecNumber>
    </recommendedName>
</protein>
<feature type="compositionally biased region" description="Polar residues" evidence="4">
    <location>
        <begin position="317"/>
        <end position="328"/>
    </location>
</feature>
<evidence type="ECO:0000256" key="1">
    <source>
        <dbReference type="ARBA" id="ARBA00023098"/>
    </source>
</evidence>
<name>A0A5N6KWT9_9ROSI</name>